<evidence type="ECO:0000313" key="3">
    <source>
        <dbReference type="Proteomes" id="UP001328107"/>
    </source>
</evidence>
<keyword evidence="1" id="KW-0812">Transmembrane</keyword>
<keyword evidence="1" id="KW-1133">Transmembrane helix</keyword>
<comment type="caution">
    <text evidence="2">The sequence shown here is derived from an EMBL/GenBank/DDBJ whole genome shotgun (WGS) entry which is preliminary data.</text>
</comment>
<dbReference type="EMBL" id="BTRK01000004">
    <property type="protein sequence ID" value="GMR49446.1"/>
    <property type="molecule type" value="Genomic_DNA"/>
</dbReference>
<organism evidence="2 3">
    <name type="scientific">Pristionchus mayeri</name>
    <dbReference type="NCBI Taxonomy" id="1317129"/>
    <lineage>
        <taxon>Eukaryota</taxon>
        <taxon>Metazoa</taxon>
        <taxon>Ecdysozoa</taxon>
        <taxon>Nematoda</taxon>
        <taxon>Chromadorea</taxon>
        <taxon>Rhabditida</taxon>
        <taxon>Rhabditina</taxon>
        <taxon>Diplogasteromorpha</taxon>
        <taxon>Diplogasteroidea</taxon>
        <taxon>Neodiplogasteridae</taxon>
        <taxon>Pristionchus</taxon>
    </lineage>
</organism>
<name>A0AAN5CRK9_9BILA</name>
<accession>A0AAN5CRK9</accession>
<sequence>IQAGFNLLSWLVGNSILACIIYRHQSIIPVDSRLKISDRARWMGQAIAICTLGSVPIVYAAYTFDRSEMDRLLRQSRYNISWVASRGPYYIHEKSTVVMIVLCMAETKLCKSVKMVSDFLS</sequence>
<evidence type="ECO:0000256" key="1">
    <source>
        <dbReference type="SAM" id="Phobius"/>
    </source>
</evidence>
<evidence type="ECO:0000313" key="2">
    <source>
        <dbReference type="EMBL" id="GMR49446.1"/>
    </source>
</evidence>
<proteinExistence type="predicted"/>
<reference evidence="3" key="1">
    <citation type="submission" date="2022-10" db="EMBL/GenBank/DDBJ databases">
        <title>Genome assembly of Pristionchus species.</title>
        <authorList>
            <person name="Yoshida K."/>
            <person name="Sommer R.J."/>
        </authorList>
    </citation>
    <scope>NUCLEOTIDE SEQUENCE [LARGE SCALE GENOMIC DNA]</scope>
    <source>
        <strain evidence="3">RS5460</strain>
    </source>
</reference>
<keyword evidence="1" id="KW-0472">Membrane</keyword>
<feature type="transmembrane region" description="Helical" evidence="1">
    <location>
        <begin position="7"/>
        <end position="24"/>
    </location>
</feature>
<dbReference type="AlphaFoldDB" id="A0AAN5CRK9"/>
<dbReference type="Proteomes" id="UP001328107">
    <property type="component" value="Unassembled WGS sequence"/>
</dbReference>
<feature type="non-terminal residue" evidence="2">
    <location>
        <position position="1"/>
    </location>
</feature>
<keyword evidence="3" id="KW-1185">Reference proteome</keyword>
<evidence type="ECO:0008006" key="4">
    <source>
        <dbReference type="Google" id="ProtNLM"/>
    </source>
</evidence>
<protein>
    <recommendedName>
        <fullName evidence="4">G protein-coupled receptor</fullName>
    </recommendedName>
</protein>
<gene>
    <name evidence="2" type="ORF">PMAYCL1PPCAC_19641</name>
</gene>
<feature type="transmembrane region" description="Helical" evidence="1">
    <location>
        <begin position="44"/>
        <end position="64"/>
    </location>
</feature>